<dbReference type="EMBL" id="JAHUZB010000003">
    <property type="protein sequence ID" value="MBV7391016.1"/>
    <property type="molecule type" value="Genomic_DNA"/>
</dbReference>
<gene>
    <name evidence="2" type="ORF">KUA55_10000</name>
</gene>
<dbReference type="InterPro" id="IPR005079">
    <property type="entry name" value="Peptidase_C45_hydrolase"/>
</dbReference>
<keyword evidence="3" id="KW-1185">Reference proteome</keyword>
<dbReference type="GO" id="GO:0016746">
    <property type="term" value="F:acyltransferase activity"/>
    <property type="evidence" value="ECO:0007669"/>
    <property type="project" value="UniProtKB-KW"/>
</dbReference>
<dbReference type="InterPro" id="IPR047794">
    <property type="entry name" value="C45_proenzyme-like"/>
</dbReference>
<reference evidence="2 3" key="1">
    <citation type="submission" date="2021-06" db="EMBL/GenBank/DDBJ databases">
        <title>Enterococcus alishanensis sp. nov., a novel lactic acid bacterium isolated from fresh coffee beans.</title>
        <authorList>
            <person name="Chen Y.-S."/>
        </authorList>
    </citation>
    <scope>NUCLEOTIDE SEQUENCE [LARGE SCALE GENOMIC DNA]</scope>
    <source>
        <strain evidence="2 3">ALS3</strain>
    </source>
</reference>
<accession>A0ABS6TDQ6</accession>
<dbReference type="Pfam" id="PF03417">
    <property type="entry name" value="AAT"/>
    <property type="match status" value="1"/>
</dbReference>
<sequence>MYHGRFKGNHYQIGKKWGSLVKVNGKNLLDHIPYQITTEMKKFTAESLPFYQKYCPEIIAEIQGIADGQEIKASQLYQVLFPMYAMVNPNHCSSFVVKNEQHFILGRNSDFLTSIEKLYMNCIYQFTEESYYSFTGNTTAFVEMEDGMNQKGLAVALTAVFPKKIQPGINLGMLVRLILERCQTIDEGIKLIDDIPRCSNGTLVLADQQGQAALVEFTCEEVAIKKKDTVGFFAATNAFHLSEMKNNRVQLDDDWFAEERYQTLSQYLTKYYQKLTIEKAQKLLAGDFGFICQYDRKSGKDTVWSCIYDMNHLNIWRSEGNPQRKAFKRDERISRLFF</sequence>
<evidence type="ECO:0000313" key="3">
    <source>
        <dbReference type="Proteomes" id="UP000774130"/>
    </source>
</evidence>
<organism evidence="2 3">
    <name type="scientific">Enterococcus alishanensis</name>
    <dbReference type="NCBI Taxonomy" id="1303817"/>
    <lineage>
        <taxon>Bacteria</taxon>
        <taxon>Bacillati</taxon>
        <taxon>Bacillota</taxon>
        <taxon>Bacilli</taxon>
        <taxon>Lactobacillales</taxon>
        <taxon>Enterococcaceae</taxon>
        <taxon>Enterococcus</taxon>
    </lineage>
</organism>
<evidence type="ECO:0000259" key="1">
    <source>
        <dbReference type="Pfam" id="PF03417"/>
    </source>
</evidence>
<comment type="caution">
    <text evidence="2">The sequence shown here is derived from an EMBL/GenBank/DDBJ whole genome shotgun (WGS) entry which is preliminary data.</text>
</comment>
<dbReference type="RefSeq" id="WP_218326045.1">
    <property type="nucleotide sequence ID" value="NZ_JAHUZB010000003.1"/>
</dbReference>
<dbReference type="NCBIfam" id="NF040521">
    <property type="entry name" value="C45_proenzyme"/>
    <property type="match status" value="1"/>
</dbReference>
<dbReference type="PANTHER" id="PTHR34180">
    <property type="entry name" value="PEPTIDASE C45"/>
    <property type="match status" value="1"/>
</dbReference>
<name>A0ABS6TDQ6_9ENTE</name>
<protein>
    <submittedName>
        <fullName evidence="2">Acyl-CoA--6-aminopenicillanic acid acyltransferase</fullName>
    </submittedName>
</protein>
<evidence type="ECO:0000313" key="2">
    <source>
        <dbReference type="EMBL" id="MBV7391016.1"/>
    </source>
</evidence>
<feature type="domain" description="Peptidase C45 hydrolase" evidence="1">
    <location>
        <begin position="99"/>
        <end position="323"/>
    </location>
</feature>
<keyword evidence="2" id="KW-0012">Acyltransferase</keyword>
<dbReference type="PANTHER" id="PTHR34180:SF1">
    <property type="entry name" value="BETA-ALANYL-DOPAMINE_CARCININE HYDROLASE"/>
    <property type="match status" value="1"/>
</dbReference>
<proteinExistence type="predicted"/>
<dbReference type="InterPro" id="IPR047801">
    <property type="entry name" value="Peptidase_C45"/>
</dbReference>
<keyword evidence="2" id="KW-0808">Transferase</keyword>
<dbReference type="Proteomes" id="UP000774130">
    <property type="component" value="Unassembled WGS sequence"/>
</dbReference>